<dbReference type="Proteomes" id="UP000076722">
    <property type="component" value="Unassembled WGS sequence"/>
</dbReference>
<dbReference type="EMBL" id="KV419397">
    <property type="protein sequence ID" value="KZS97276.1"/>
    <property type="molecule type" value="Genomic_DNA"/>
</dbReference>
<keyword evidence="2" id="KW-1133">Transmembrane helix</keyword>
<keyword evidence="2" id="KW-0472">Membrane</keyword>
<evidence type="ECO:0000313" key="4">
    <source>
        <dbReference type="Proteomes" id="UP000076722"/>
    </source>
</evidence>
<feature type="transmembrane region" description="Helical" evidence="2">
    <location>
        <begin position="20"/>
        <end position="40"/>
    </location>
</feature>
<feature type="region of interest" description="Disordered" evidence="1">
    <location>
        <begin position="278"/>
        <end position="311"/>
    </location>
</feature>
<dbReference type="AlphaFoldDB" id="A0A164YVJ4"/>
<keyword evidence="4" id="KW-1185">Reference proteome</keyword>
<reference evidence="3 4" key="1">
    <citation type="journal article" date="2016" name="Mol. Biol. Evol.">
        <title>Comparative Genomics of Early-Diverging Mushroom-Forming Fungi Provides Insights into the Origins of Lignocellulose Decay Capabilities.</title>
        <authorList>
            <person name="Nagy L.G."/>
            <person name="Riley R."/>
            <person name="Tritt A."/>
            <person name="Adam C."/>
            <person name="Daum C."/>
            <person name="Floudas D."/>
            <person name="Sun H."/>
            <person name="Yadav J.S."/>
            <person name="Pangilinan J."/>
            <person name="Larsson K.H."/>
            <person name="Matsuura K."/>
            <person name="Barry K."/>
            <person name="Labutti K."/>
            <person name="Kuo R."/>
            <person name="Ohm R.A."/>
            <person name="Bhattacharya S.S."/>
            <person name="Shirouzu T."/>
            <person name="Yoshinaga Y."/>
            <person name="Martin F.M."/>
            <person name="Grigoriev I.V."/>
            <person name="Hibbett D.S."/>
        </authorList>
    </citation>
    <scope>NUCLEOTIDE SEQUENCE [LARGE SCALE GENOMIC DNA]</scope>
    <source>
        <strain evidence="3 4">HHB9708</strain>
    </source>
</reference>
<proteinExistence type="predicted"/>
<feature type="transmembrane region" description="Helical" evidence="2">
    <location>
        <begin position="206"/>
        <end position="227"/>
    </location>
</feature>
<dbReference type="STRING" id="1314777.A0A164YVJ4"/>
<organism evidence="3 4">
    <name type="scientific">Sistotremastrum niveocremeum HHB9708</name>
    <dbReference type="NCBI Taxonomy" id="1314777"/>
    <lineage>
        <taxon>Eukaryota</taxon>
        <taxon>Fungi</taxon>
        <taxon>Dikarya</taxon>
        <taxon>Basidiomycota</taxon>
        <taxon>Agaricomycotina</taxon>
        <taxon>Agaricomycetes</taxon>
        <taxon>Sistotremastrales</taxon>
        <taxon>Sistotremastraceae</taxon>
        <taxon>Sertulicium</taxon>
        <taxon>Sertulicium niveocremeum</taxon>
    </lineage>
</organism>
<dbReference type="OrthoDB" id="4218123at2759"/>
<accession>A0A164YVJ4</accession>
<gene>
    <name evidence="3" type="ORF">SISNIDRAFT_482204</name>
</gene>
<feature type="transmembrane region" description="Helical" evidence="2">
    <location>
        <begin position="47"/>
        <end position="65"/>
    </location>
</feature>
<dbReference type="PANTHER" id="PTHR39470:SF1">
    <property type="entry name" value="CHORISMATE SYNTHASE PROTEIN"/>
    <property type="match status" value="1"/>
</dbReference>
<name>A0A164YVJ4_9AGAM</name>
<sequence>MDPWETLTLIESCIPRIPLYHFSITAIALVIPLLIVALKVTPAQTHWLNIVLLAVHSVYLLYNILVEPPPNVFRSLGVPINAPVSVLRAGLGDTGADVALENLLDRFSSFDPRVYYVRFGHNTLLDCEHCTTFTTHALTALPNLILSYIPTLAFQGILTSPATRRERWRTWTIIPLLLLGPYEFYKVSTARVDMPRPGVEQIMWHDVLYLLRHMIFLVLPFVTLYFLPLAPETTPALVHPVTVLQDTLRRLEMFAGVQAASMRSPSLRQRIVDYWETQEEKSNQGRQNKRVQAEAARLQQSYATGPPAGPLRTKAIEVSKVLIERLKAVEEALSKTA</sequence>
<protein>
    <submittedName>
        <fullName evidence="3">Uncharacterized protein</fullName>
    </submittedName>
</protein>
<dbReference type="PANTHER" id="PTHR39470">
    <property type="entry name" value="CHROMOSOME 10, WHOLE GENOME SHOTGUN SEQUENCE"/>
    <property type="match status" value="1"/>
</dbReference>
<evidence type="ECO:0000256" key="1">
    <source>
        <dbReference type="SAM" id="MobiDB-lite"/>
    </source>
</evidence>
<keyword evidence="2" id="KW-0812">Transmembrane</keyword>
<evidence type="ECO:0000313" key="3">
    <source>
        <dbReference type="EMBL" id="KZS97276.1"/>
    </source>
</evidence>
<evidence type="ECO:0000256" key="2">
    <source>
        <dbReference type="SAM" id="Phobius"/>
    </source>
</evidence>